<dbReference type="InterPro" id="IPR020449">
    <property type="entry name" value="Tscrpt_reg_AraC-type_HTH"/>
</dbReference>
<dbReference type="Gene3D" id="2.130.10.10">
    <property type="entry name" value="YVTN repeat-like/Quinoprotein amine dehydrogenase"/>
    <property type="match status" value="3"/>
</dbReference>
<dbReference type="Pfam" id="PF12833">
    <property type="entry name" value="HTH_18"/>
    <property type="match status" value="1"/>
</dbReference>
<dbReference type="InterPro" id="IPR009057">
    <property type="entry name" value="Homeodomain-like_sf"/>
</dbReference>
<evidence type="ECO:0000256" key="1">
    <source>
        <dbReference type="ARBA" id="ARBA00023015"/>
    </source>
</evidence>
<gene>
    <name evidence="6" type="ORF">A3K86_06270</name>
</gene>
<keyword evidence="1" id="KW-0805">Transcription regulation</keyword>
<keyword evidence="4" id="KW-1133">Transmembrane helix</keyword>
<reference evidence="6 7" key="1">
    <citation type="submission" date="2016-03" db="EMBL/GenBank/DDBJ databases">
        <title>Photobacterium proteolyticum sp. nov. a protease producing bacterium isolated from ocean sediments of Laizhou Bay.</title>
        <authorList>
            <person name="Li Y."/>
        </authorList>
    </citation>
    <scope>NUCLEOTIDE SEQUENCE [LARGE SCALE GENOMIC DNA]</scope>
    <source>
        <strain evidence="6 7">R-40508</strain>
    </source>
</reference>
<name>A0A178KMC0_9GAMM</name>
<keyword evidence="4" id="KW-0812">Transmembrane</keyword>
<organism evidence="6 7">
    <name type="scientific">Photobacterium jeanii</name>
    <dbReference type="NCBI Taxonomy" id="858640"/>
    <lineage>
        <taxon>Bacteria</taxon>
        <taxon>Pseudomonadati</taxon>
        <taxon>Pseudomonadota</taxon>
        <taxon>Gammaproteobacteria</taxon>
        <taxon>Vibrionales</taxon>
        <taxon>Vibrionaceae</taxon>
        <taxon>Photobacterium</taxon>
    </lineage>
</organism>
<dbReference type="Gene3D" id="2.60.40.10">
    <property type="entry name" value="Immunoglobulins"/>
    <property type="match status" value="1"/>
</dbReference>
<dbReference type="Gene3D" id="1.10.10.60">
    <property type="entry name" value="Homeodomain-like"/>
    <property type="match status" value="1"/>
</dbReference>
<dbReference type="PANTHER" id="PTHR43280">
    <property type="entry name" value="ARAC-FAMILY TRANSCRIPTIONAL REGULATOR"/>
    <property type="match status" value="1"/>
</dbReference>
<feature type="domain" description="HTH araC/xylS-type" evidence="5">
    <location>
        <begin position="949"/>
        <end position="1047"/>
    </location>
</feature>
<dbReference type="GO" id="GO:0003700">
    <property type="term" value="F:DNA-binding transcription factor activity"/>
    <property type="evidence" value="ECO:0007669"/>
    <property type="project" value="InterPro"/>
</dbReference>
<dbReference type="InterPro" id="IPR018060">
    <property type="entry name" value="HTH_AraC"/>
</dbReference>
<feature type="transmembrane region" description="Helical" evidence="4">
    <location>
        <begin position="805"/>
        <end position="827"/>
    </location>
</feature>
<dbReference type="PROSITE" id="PS01124">
    <property type="entry name" value="HTH_ARAC_FAMILY_2"/>
    <property type="match status" value="1"/>
</dbReference>
<evidence type="ECO:0000259" key="5">
    <source>
        <dbReference type="PROSITE" id="PS01124"/>
    </source>
</evidence>
<dbReference type="RefSeq" id="WP_068329234.1">
    <property type="nucleotide sequence ID" value="NZ_LVHF01000012.1"/>
</dbReference>
<comment type="caution">
    <text evidence="6">The sequence shown here is derived from an EMBL/GenBank/DDBJ whole genome shotgun (WGS) entry which is preliminary data.</text>
</comment>
<evidence type="ECO:0000256" key="3">
    <source>
        <dbReference type="ARBA" id="ARBA00023163"/>
    </source>
</evidence>
<dbReference type="STRING" id="858640.A3K86_06270"/>
<evidence type="ECO:0000256" key="2">
    <source>
        <dbReference type="ARBA" id="ARBA00023125"/>
    </source>
</evidence>
<keyword evidence="3" id="KW-0804">Transcription</keyword>
<dbReference type="SMART" id="SM00342">
    <property type="entry name" value="HTH_ARAC"/>
    <property type="match status" value="1"/>
</dbReference>
<dbReference type="PANTHER" id="PTHR43280:SF28">
    <property type="entry name" value="HTH-TYPE TRANSCRIPTIONAL ACTIVATOR RHAS"/>
    <property type="match status" value="1"/>
</dbReference>
<dbReference type="Pfam" id="PF07494">
    <property type="entry name" value="Reg_prop"/>
    <property type="match status" value="1"/>
</dbReference>
<accession>A0A178KMC0</accession>
<dbReference type="PRINTS" id="PR00032">
    <property type="entry name" value="HTHARAC"/>
</dbReference>
<dbReference type="SUPFAM" id="SSF46689">
    <property type="entry name" value="Homeodomain-like"/>
    <property type="match status" value="1"/>
</dbReference>
<keyword evidence="4" id="KW-0472">Membrane</keyword>
<evidence type="ECO:0000256" key="4">
    <source>
        <dbReference type="SAM" id="Phobius"/>
    </source>
</evidence>
<dbReference type="GO" id="GO:0043565">
    <property type="term" value="F:sequence-specific DNA binding"/>
    <property type="evidence" value="ECO:0007669"/>
    <property type="project" value="InterPro"/>
</dbReference>
<protein>
    <recommendedName>
        <fullName evidence="5">HTH araC/xylS-type domain-containing protein</fullName>
    </recommendedName>
</protein>
<dbReference type="EMBL" id="LVHF01000012">
    <property type="protein sequence ID" value="OAN18489.1"/>
    <property type="molecule type" value="Genomic_DNA"/>
</dbReference>
<sequence>MSLSRAVYKGIAGIGLQSRLLVTVFWGFFLLYSSWVNAAHKAIDQAAFYTFPLHNHTNQFSIVEMIDSPSGAGLFMRDAKSKVYFYDGRRAHSLRDNQGQRVRQVKALSASEQYLWLLQSNRVVAYSLADRQLVDIPLPTEDAVVDLAVFKHHLWLLTAKGMWVVSLADTERYLTYAEPLSFTSIPLLTHGDVTGLIVESDHLWLTTHNAVHQVLASPSAHHPLKIAPVIAPPLVLPRVTSMALDQAGRIWLGTEKGLFVQQGAEAVQQVLSHPVIALSSTQQGVWVGTQQGLFVVDEGTEYARRIQAKRYDPLSISDDRIEALHRDQSGSLWIANQGGINFLPQIGRAYQRVRFGLSAQTISAKWINDMVELENGDIWLATDQGLVALTPDLEPFQRVVTHGEVNQIASDGKHLWLATEFGLKRYDLNKAESDAGSSVTNDYQKIALPSWFENAGIRHILTDRYGSVWFAKQSMLYRYWPSSGELVLLGQHWLRNAIAAPTMDNLLEHKLASATISPRTIAPAVKQGQGDTALDESIQVLFEDHQGQIWIGTSRYLYVMAKQQILKVPMADDLGGVRRLYQDHQQQLWVAMDNGVILIKDVLAPQATFFSYRSTPVHPSCLLVDGERLWVAAQQGLGTYSPQDNSPRYFTPPFGMIANEIDSAVCLQAQNGKLLFSGREGVLSVDNQQLLAPSNYASQVIVSEIIAGEHTKMRAHQLQQPFIFNYGDILHIKLGLFPFVDDTSIAFRLIGSDDQEWHQLDGYELFFDGLAPGQYQLELLPSDRESEHHFHTEATVLMLEVLPPWYYSLKVLLISGLLVALLVGVIYRWRAYVAEKQNVALKQAIFRKTARIEQQKLHLSSRIHVLQHQVQQYEQNSEVNLIPEQRSMTSSCEVASSESCTVHDCKSQKCLEPSRDNNSNCPTDCASCCPSSYPEVKPEQSAELSLWGEQVKGLIEAHFHNPNFGTAVASQALYISERSLQRKFKSEFGVAFKEYVNQFRFTQAKLMLAQGDRVSDVAMACGFNEPSYFSYRFKQKFAMTPSQYAAQFTD</sequence>
<dbReference type="SUPFAM" id="SSF63829">
    <property type="entry name" value="Calcium-dependent phosphotriesterase"/>
    <property type="match status" value="2"/>
</dbReference>
<dbReference type="AlphaFoldDB" id="A0A178KMC0"/>
<proteinExistence type="predicted"/>
<dbReference type="InterPro" id="IPR011110">
    <property type="entry name" value="Reg_prop"/>
</dbReference>
<keyword evidence="2" id="KW-0238">DNA-binding</keyword>
<evidence type="ECO:0000313" key="6">
    <source>
        <dbReference type="EMBL" id="OAN18489.1"/>
    </source>
</evidence>
<dbReference type="InterPro" id="IPR013783">
    <property type="entry name" value="Ig-like_fold"/>
</dbReference>
<keyword evidence="7" id="KW-1185">Reference proteome</keyword>
<dbReference type="Proteomes" id="UP000078503">
    <property type="component" value="Unassembled WGS sequence"/>
</dbReference>
<evidence type="ECO:0000313" key="7">
    <source>
        <dbReference type="Proteomes" id="UP000078503"/>
    </source>
</evidence>
<dbReference type="InterPro" id="IPR015943">
    <property type="entry name" value="WD40/YVTN_repeat-like_dom_sf"/>
</dbReference>